<accession>A0ABX6R034</accession>
<name>A0ABX6R034_9VIBR</name>
<dbReference type="Proteomes" id="UP000515264">
    <property type="component" value="Chromosome 1"/>
</dbReference>
<evidence type="ECO:0000259" key="1">
    <source>
        <dbReference type="Pfam" id="PF14021"/>
    </source>
</evidence>
<feature type="domain" description="TNT" evidence="1">
    <location>
        <begin position="142"/>
        <end position="238"/>
    </location>
</feature>
<dbReference type="Pfam" id="PF14021">
    <property type="entry name" value="TNT"/>
    <property type="match status" value="1"/>
</dbReference>
<dbReference type="InterPro" id="IPR050708">
    <property type="entry name" value="T6SS_VgrG/RHS"/>
</dbReference>
<dbReference type="NCBIfam" id="TIGR03696">
    <property type="entry name" value="Rhs_assc_core"/>
    <property type="match status" value="1"/>
</dbReference>
<dbReference type="PANTHER" id="PTHR32305:SF15">
    <property type="entry name" value="PROTEIN RHSA-RELATED"/>
    <property type="match status" value="1"/>
</dbReference>
<organism evidence="2 3">
    <name type="scientific">Vibrio spartinae</name>
    <dbReference type="NCBI Taxonomy" id="1918945"/>
    <lineage>
        <taxon>Bacteria</taxon>
        <taxon>Pseudomonadati</taxon>
        <taxon>Pseudomonadota</taxon>
        <taxon>Gammaproteobacteria</taxon>
        <taxon>Vibrionales</taxon>
        <taxon>Vibrionaceae</taxon>
        <taxon>Vibrio</taxon>
    </lineage>
</organism>
<dbReference type="InterPro" id="IPR025331">
    <property type="entry name" value="TNT"/>
</dbReference>
<dbReference type="InterPro" id="IPR022385">
    <property type="entry name" value="Rhs_assc_core"/>
</dbReference>
<dbReference type="RefSeq" id="WP_228448847.1">
    <property type="nucleotide sequence ID" value="NZ_CP046268.1"/>
</dbReference>
<evidence type="ECO:0000313" key="3">
    <source>
        <dbReference type="Proteomes" id="UP000515264"/>
    </source>
</evidence>
<protein>
    <submittedName>
        <fullName evidence="2">RHS repeat-associated core domain protein</fullName>
    </submittedName>
</protein>
<dbReference type="EMBL" id="CP046268">
    <property type="protein sequence ID" value="QMV14615.1"/>
    <property type="molecule type" value="Genomic_DNA"/>
</dbReference>
<reference evidence="2 3" key="1">
    <citation type="journal article" date="2020" name="J. Nat. Prod.">
        <title>Genomics-Metabolomics Profiling Disclosed Marine Vibrio spartinae 3.6 as a Producer of a New Branched Side Chain Prodigiosin.</title>
        <authorList>
            <person name="Vitale G.A."/>
            <person name="Sciarretta M."/>
            <person name="Palma Esposito F."/>
            <person name="January G.G."/>
            <person name="Giaccio M."/>
            <person name="Bunk B."/>
            <person name="Sproer C."/>
            <person name="Bajerski F."/>
            <person name="Power D."/>
            <person name="Festa C."/>
            <person name="Monti M.C."/>
            <person name="D'Auria M.V."/>
            <person name="de Pascale D."/>
        </authorList>
    </citation>
    <scope>NUCLEOTIDE SEQUENCE [LARGE SCALE GENOMIC DNA]</scope>
    <source>
        <strain evidence="2 3">3.6</strain>
    </source>
</reference>
<evidence type="ECO:0000313" key="2">
    <source>
        <dbReference type="EMBL" id="QMV14615.1"/>
    </source>
</evidence>
<sequence length="240" mass="26865">MDYHSYGNVAYQRKAEIVSPLRFQGQYYDAETGLHYNRHRYYSPSTGRFTTADPIGLAGGLNNYQYVPNPTGWVDPLGLAQCPGDCPTNIVTDIDEQPASAPFSKDANGRWHDKKGRFVSQNWPPNDGFATRHGDVLREQITLQPGDTLDRFGGWYENGKFRDKGSYFADMGVPFENRALPPETKLSPYRKYEVVEPFNVEGGPIAPWFGEPGGARQYLVPRLEGGVEGLLKSGKIKPIE</sequence>
<dbReference type="Gene3D" id="2.180.10.10">
    <property type="entry name" value="RHS repeat-associated core"/>
    <property type="match status" value="1"/>
</dbReference>
<dbReference type="PANTHER" id="PTHR32305">
    <property type="match status" value="1"/>
</dbReference>
<gene>
    <name evidence="2" type="ORF">Vspart_01874</name>
</gene>
<keyword evidence="3" id="KW-1185">Reference proteome</keyword>
<proteinExistence type="predicted"/>